<name>A0A9N9B1S6_9GLOM</name>
<dbReference type="PANTHER" id="PTHR22589">
    <property type="entry name" value="CARNITINE O-ACYLTRANSFERASE"/>
    <property type="match status" value="1"/>
</dbReference>
<keyword evidence="8" id="KW-1185">Reference proteome</keyword>
<feature type="domain" description="UBX" evidence="6">
    <location>
        <begin position="847"/>
        <end position="921"/>
    </location>
</feature>
<sequence length="921" mass="104560">KDHLQTISAVEQFLQNEGPELQEKLQSYATDKSSYIEEFWYDSYLNYTDPVVLNLNPFFVLADDPTPARNNQVSRAASLIHSSLNFIHALRNETLEPDMFRGKPLDMSQFQRMFGTARLPTENGCKMNTDNESKHIVVLCRGQFYWFEVLNEKNEVGITEKELIANLKTIKQDALELPNVEIAKQAVGILSTENRRVWADLRVMLEKSSENTDFLKVLDSALFVVCLDEVSPKTGDELATNMLCGTYEIQEGVQVGTCANRWYDKLQIIVCENGSAGVNFEHTGVDGHTVLRFVSDIYTDTIFRFASTISPHNSIFPGSLQGKPKNSNGVSPIDTMPKKLEWILTPEIRTGIRFAETRLSDLVLQNEVQVLEFEKYGKSFITSCNMSPDAFVQIAFQAAYYGLYGSIESTYEPAMTKAFLHGRTEAIRSVTAECVDFVKFWWTDSPALEKLKLLRKALQAHVNLTKMCSQGLEKMPSIFKDSGWQTLNHTVLSTSNCGNPALRFFGFGPVVSDGFGIGYIIKDDGIAFCASSKHRQTRRYLQTLENYLNDIHLLLRSEKRIPGIVNSNSKHEKRMSLLSGYGYFDAGGIDQLLEHRLEEKRGETFDMMAEISEELITKFCNITNATAKIASDYLAVSDGNVEQAITLYLESGGVDLSSIGVVNRQETSTAIDAVDLTNNDTYFDSDAELAKQLAREDYSEIRAPIAPKRDILVRNDHDDFNNIFEGTREDRTDQLANLFKPPFEIMHKDSFERARDEGKWLMVDIQEVTEFNCQKLNRDLWSDPTVQDVIRAHFLFLQMSEEEQLKRALEESSSYNNRSDQESDESEMEVEPVHTEDTKIERAEVSGGPSTTAIKFRLPDGQNIKRRFDKSDPVRYLFEFIKASVPEAQEKQFELIYNRNSLINQVERTVDEAELSNAVVN</sequence>
<dbReference type="SMART" id="SM00594">
    <property type="entry name" value="UAS"/>
    <property type="match status" value="1"/>
</dbReference>
<dbReference type="Proteomes" id="UP000789396">
    <property type="component" value="Unassembled WGS sequence"/>
</dbReference>
<dbReference type="SUPFAM" id="SSF46934">
    <property type="entry name" value="UBA-like"/>
    <property type="match status" value="1"/>
</dbReference>
<dbReference type="Pfam" id="PF00755">
    <property type="entry name" value="Carn_acyltransf"/>
    <property type="match status" value="1"/>
</dbReference>
<dbReference type="PROSITE" id="PS50033">
    <property type="entry name" value="UBX"/>
    <property type="match status" value="1"/>
</dbReference>
<accession>A0A9N9B1S6</accession>
<dbReference type="GO" id="GO:0009437">
    <property type="term" value="P:carnitine metabolic process"/>
    <property type="evidence" value="ECO:0007669"/>
    <property type="project" value="TreeGrafter"/>
</dbReference>
<evidence type="ECO:0000256" key="2">
    <source>
        <dbReference type="ARBA" id="ARBA00022679"/>
    </source>
</evidence>
<dbReference type="PROSITE" id="PS00440">
    <property type="entry name" value="ACYLTRANSF_C_2"/>
    <property type="match status" value="1"/>
</dbReference>
<feature type="non-terminal residue" evidence="7">
    <location>
        <position position="1"/>
    </location>
</feature>
<dbReference type="EMBL" id="CAJVPZ010004798">
    <property type="protein sequence ID" value="CAG8551817.1"/>
    <property type="molecule type" value="Genomic_DNA"/>
</dbReference>
<dbReference type="OrthoDB" id="240216at2759"/>
<dbReference type="InterPro" id="IPR006577">
    <property type="entry name" value="UAS"/>
</dbReference>
<dbReference type="SUPFAM" id="SSF52777">
    <property type="entry name" value="CoA-dependent acyltransferases"/>
    <property type="match status" value="2"/>
</dbReference>
<comment type="caution">
    <text evidence="7">The sequence shown here is derived from an EMBL/GenBank/DDBJ whole genome shotgun (WGS) entry which is preliminary data.</text>
</comment>
<dbReference type="GO" id="GO:0005739">
    <property type="term" value="C:mitochondrion"/>
    <property type="evidence" value="ECO:0007669"/>
    <property type="project" value="TreeGrafter"/>
</dbReference>
<comment type="similarity">
    <text evidence="1">Belongs to the carnitine/choline acetyltransferase family.</text>
</comment>
<dbReference type="FunFam" id="3.30.559.10:FF:000019">
    <property type="entry name" value="Carnitine acetyl transferase"/>
    <property type="match status" value="1"/>
</dbReference>
<dbReference type="InterPro" id="IPR039551">
    <property type="entry name" value="Cho/carn_acyl_trans"/>
</dbReference>
<dbReference type="Gene3D" id="1.10.8.10">
    <property type="entry name" value="DNA helicase RuvA subunit, C-terminal domain"/>
    <property type="match status" value="1"/>
</dbReference>
<dbReference type="GO" id="GO:0004092">
    <property type="term" value="F:carnitine O-acetyltransferase activity"/>
    <property type="evidence" value="ECO:0007669"/>
    <property type="project" value="TreeGrafter"/>
</dbReference>
<evidence type="ECO:0000256" key="1">
    <source>
        <dbReference type="ARBA" id="ARBA00005232"/>
    </source>
</evidence>
<dbReference type="InterPro" id="IPR036249">
    <property type="entry name" value="Thioredoxin-like_sf"/>
</dbReference>
<keyword evidence="2" id="KW-0808">Transferase</keyword>
<reference evidence="7" key="1">
    <citation type="submission" date="2021-06" db="EMBL/GenBank/DDBJ databases">
        <authorList>
            <person name="Kallberg Y."/>
            <person name="Tangrot J."/>
            <person name="Rosling A."/>
        </authorList>
    </citation>
    <scope>NUCLEOTIDE SEQUENCE</scope>
    <source>
        <strain evidence="7">IN212</strain>
    </source>
</reference>
<dbReference type="AlphaFoldDB" id="A0A9N9B1S6"/>
<dbReference type="Pfam" id="PF14555">
    <property type="entry name" value="UBA_4"/>
    <property type="match status" value="1"/>
</dbReference>
<protein>
    <submittedName>
        <fullName evidence="7">8332_t:CDS:1</fullName>
    </submittedName>
</protein>
<dbReference type="InterPro" id="IPR009060">
    <property type="entry name" value="UBA-like_sf"/>
</dbReference>
<dbReference type="InterPro" id="IPR001012">
    <property type="entry name" value="UBX_dom"/>
</dbReference>
<dbReference type="Pfam" id="PF13899">
    <property type="entry name" value="Thioredoxin_7"/>
    <property type="match status" value="1"/>
</dbReference>
<evidence type="ECO:0000313" key="7">
    <source>
        <dbReference type="EMBL" id="CAG8551817.1"/>
    </source>
</evidence>
<evidence type="ECO:0000313" key="8">
    <source>
        <dbReference type="Proteomes" id="UP000789396"/>
    </source>
</evidence>
<evidence type="ECO:0000256" key="3">
    <source>
        <dbReference type="ARBA" id="ARBA00023315"/>
    </source>
</evidence>
<dbReference type="Gene3D" id="3.40.30.10">
    <property type="entry name" value="Glutaredoxin"/>
    <property type="match status" value="1"/>
</dbReference>
<dbReference type="InterPro" id="IPR000542">
    <property type="entry name" value="Carn_acyl_trans"/>
</dbReference>
<proteinExistence type="inferred from homology"/>
<dbReference type="Gene3D" id="3.30.559.10">
    <property type="entry name" value="Chloramphenicol acetyltransferase-like domain"/>
    <property type="match status" value="1"/>
</dbReference>
<dbReference type="Gene3D" id="3.10.20.90">
    <property type="entry name" value="Phosphatidylinositol 3-kinase Catalytic Subunit, Chain A, domain 1"/>
    <property type="match status" value="1"/>
</dbReference>
<evidence type="ECO:0000256" key="4">
    <source>
        <dbReference type="PIRSR" id="PIRSR600542-1"/>
    </source>
</evidence>
<dbReference type="SUPFAM" id="SSF52833">
    <property type="entry name" value="Thioredoxin-like"/>
    <property type="match status" value="1"/>
</dbReference>
<feature type="compositionally biased region" description="Basic and acidic residues" evidence="5">
    <location>
        <begin position="831"/>
        <end position="844"/>
    </location>
</feature>
<dbReference type="PANTHER" id="PTHR22589:SF29">
    <property type="entry name" value="MITOCHONDRIAL CARNITINE O-ACETYLTRANSFERASE-RELATED"/>
    <property type="match status" value="1"/>
</dbReference>
<dbReference type="FunFam" id="3.30.559.70:FF:000003">
    <property type="entry name" value="Carnitine acetyl transferase FacC"/>
    <property type="match status" value="1"/>
</dbReference>
<dbReference type="InterPro" id="IPR023213">
    <property type="entry name" value="CAT-like_dom_sf"/>
</dbReference>
<gene>
    <name evidence="7" type="ORF">RFULGI_LOCUS4681</name>
</gene>
<dbReference type="SUPFAM" id="SSF54236">
    <property type="entry name" value="Ubiquitin-like"/>
    <property type="match status" value="1"/>
</dbReference>
<feature type="region of interest" description="Disordered" evidence="5">
    <location>
        <begin position="807"/>
        <end position="853"/>
    </location>
</feature>
<dbReference type="CDD" id="cd01767">
    <property type="entry name" value="UBX"/>
    <property type="match status" value="1"/>
</dbReference>
<feature type="active site" description="Proton acceptor" evidence="4">
    <location>
        <position position="282"/>
    </location>
</feature>
<feature type="non-terminal residue" evidence="7">
    <location>
        <position position="921"/>
    </location>
</feature>
<dbReference type="InterPro" id="IPR029071">
    <property type="entry name" value="Ubiquitin-like_domsf"/>
</dbReference>
<dbReference type="Pfam" id="PF00789">
    <property type="entry name" value="UBX"/>
    <property type="match status" value="1"/>
</dbReference>
<dbReference type="InterPro" id="IPR042231">
    <property type="entry name" value="Cho/carn_acyl_trans_2"/>
</dbReference>
<evidence type="ECO:0000259" key="6">
    <source>
        <dbReference type="PROSITE" id="PS50033"/>
    </source>
</evidence>
<keyword evidence="3" id="KW-0012">Acyltransferase</keyword>
<dbReference type="Gene3D" id="3.30.559.70">
    <property type="entry name" value="Choline/Carnitine o-acyltransferase, domain 2"/>
    <property type="match status" value="1"/>
</dbReference>
<evidence type="ECO:0000256" key="5">
    <source>
        <dbReference type="SAM" id="MobiDB-lite"/>
    </source>
</evidence>
<organism evidence="7 8">
    <name type="scientific">Racocetra fulgida</name>
    <dbReference type="NCBI Taxonomy" id="60492"/>
    <lineage>
        <taxon>Eukaryota</taxon>
        <taxon>Fungi</taxon>
        <taxon>Fungi incertae sedis</taxon>
        <taxon>Mucoromycota</taxon>
        <taxon>Glomeromycotina</taxon>
        <taxon>Glomeromycetes</taxon>
        <taxon>Diversisporales</taxon>
        <taxon>Gigasporaceae</taxon>
        <taxon>Racocetra</taxon>
    </lineage>
</organism>